<dbReference type="AlphaFoldDB" id="A0A174K1D2"/>
<evidence type="ECO:0000313" key="14">
    <source>
        <dbReference type="EMBL" id="CUP05923.1"/>
    </source>
</evidence>
<keyword evidence="7 11" id="KW-1133">Transmembrane helix</keyword>
<evidence type="ECO:0000313" key="15">
    <source>
        <dbReference type="Proteomes" id="UP000095651"/>
    </source>
</evidence>
<comment type="similarity">
    <text evidence="2 10">Belongs to the ABC-4 integral membrane protein family. FtsX subfamily.</text>
</comment>
<dbReference type="InterPro" id="IPR040690">
    <property type="entry name" value="FtsX_ECD"/>
</dbReference>
<dbReference type="Pfam" id="PF18075">
    <property type="entry name" value="FtsX_ECD"/>
    <property type="match status" value="1"/>
</dbReference>
<keyword evidence="9 10" id="KW-0131">Cell cycle</keyword>
<evidence type="ECO:0000256" key="3">
    <source>
        <dbReference type="ARBA" id="ARBA00021907"/>
    </source>
</evidence>
<keyword evidence="8 10" id="KW-0472">Membrane</keyword>
<comment type="subcellular location">
    <subcellularLocation>
        <location evidence="1">Cell membrane</location>
        <topology evidence="1">Multi-pass membrane protein</topology>
    </subcellularLocation>
</comment>
<evidence type="ECO:0000256" key="2">
    <source>
        <dbReference type="ARBA" id="ARBA00007379"/>
    </source>
</evidence>
<dbReference type="PANTHER" id="PTHR47755">
    <property type="entry name" value="CELL DIVISION PROTEIN FTSX"/>
    <property type="match status" value="1"/>
</dbReference>
<accession>A0A174K1D2</accession>
<dbReference type="EMBL" id="CYZE01000017">
    <property type="protein sequence ID" value="CUP05923.1"/>
    <property type="molecule type" value="Genomic_DNA"/>
</dbReference>
<evidence type="ECO:0000256" key="8">
    <source>
        <dbReference type="ARBA" id="ARBA00023136"/>
    </source>
</evidence>
<feature type="transmembrane region" description="Helical" evidence="11">
    <location>
        <begin position="250"/>
        <end position="270"/>
    </location>
</feature>
<evidence type="ECO:0000256" key="11">
    <source>
        <dbReference type="SAM" id="Phobius"/>
    </source>
</evidence>
<evidence type="ECO:0000259" key="13">
    <source>
        <dbReference type="Pfam" id="PF18075"/>
    </source>
</evidence>
<comment type="function">
    <text evidence="10">Part of the ABC transporter FtsEX involved in asymmetric cellular division facilitating the initiation of sporulation.</text>
</comment>
<reference evidence="14 15" key="1">
    <citation type="submission" date="2015-09" db="EMBL/GenBank/DDBJ databases">
        <authorList>
            <consortium name="Pathogen Informatics"/>
        </authorList>
    </citation>
    <scope>NUCLEOTIDE SEQUENCE [LARGE SCALE GENOMIC DNA]</scope>
    <source>
        <strain evidence="14 15">2789STDY5608850</strain>
    </source>
</reference>
<dbReference type="PIRSF" id="PIRSF003097">
    <property type="entry name" value="FtsX"/>
    <property type="match status" value="1"/>
</dbReference>
<feature type="domain" description="ABC3 transporter permease C-terminal" evidence="12">
    <location>
        <begin position="180"/>
        <end position="286"/>
    </location>
</feature>
<name>A0A174K1D2_9FIRM</name>
<feature type="transmembrane region" description="Helical" evidence="11">
    <location>
        <begin position="175"/>
        <end position="199"/>
    </location>
</feature>
<feature type="transmembrane region" description="Helical" evidence="11">
    <location>
        <begin position="276"/>
        <end position="297"/>
    </location>
</feature>
<dbReference type="RefSeq" id="WP_055659055.1">
    <property type="nucleotide sequence ID" value="NZ_CABIXC010000017.1"/>
</dbReference>
<feature type="transmembrane region" description="Helical" evidence="11">
    <location>
        <begin position="22"/>
        <end position="45"/>
    </location>
</feature>
<dbReference type="Proteomes" id="UP000095651">
    <property type="component" value="Unassembled WGS sequence"/>
</dbReference>
<evidence type="ECO:0000256" key="1">
    <source>
        <dbReference type="ARBA" id="ARBA00004651"/>
    </source>
</evidence>
<dbReference type="InterPro" id="IPR003838">
    <property type="entry name" value="ABC3_permease_C"/>
</dbReference>
<organism evidence="14 15">
    <name type="scientific">Hungatella hathewayi</name>
    <dbReference type="NCBI Taxonomy" id="154046"/>
    <lineage>
        <taxon>Bacteria</taxon>
        <taxon>Bacillati</taxon>
        <taxon>Bacillota</taxon>
        <taxon>Clostridia</taxon>
        <taxon>Lachnospirales</taxon>
        <taxon>Lachnospiraceae</taxon>
        <taxon>Hungatella</taxon>
    </lineage>
</organism>
<dbReference type="InterPro" id="IPR004513">
    <property type="entry name" value="FtsX"/>
</dbReference>
<keyword evidence="4 10" id="KW-1003">Cell membrane</keyword>
<feature type="domain" description="FtsX extracellular" evidence="13">
    <location>
        <begin position="60"/>
        <end position="155"/>
    </location>
</feature>
<evidence type="ECO:0000256" key="5">
    <source>
        <dbReference type="ARBA" id="ARBA00022618"/>
    </source>
</evidence>
<dbReference type="GO" id="GO:0005886">
    <property type="term" value="C:plasma membrane"/>
    <property type="evidence" value="ECO:0007669"/>
    <property type="project" value="UniProtKB-SubCell"/>
</dbReference>
<dbReference type="GO" id="GO:0051301">
    <property type="term" value="P:cell division"/>
    <property type="evidence" value="ECO:0007669"/>
    <property type="project" value="UniProtKB-KW"/>
</dbReference>
<evidence type="ECO:0000256" key="4">
    <source>
        <dbReference type="ARBA" id="ARBA00022475"/>
    </source>
</evidence>
<evidence type="ECO:0000256" key="9">
    <source>
        <dbReference type="ARBA" id="ARBA00023306"/>
    </source>
</evidence>
<dbReference type="PANTHER" id="PTHR47755:SF1">
    <property type="entry name" value="CELL DIVISION PROTEIN FTSX"/>
    <property type="match status" value="1"/>
</dbReference>
<evidence type="ECO:0000256" key="7">
    <source>
        <dbReference type="ARBA" id="ARBA00022989"/>
    </source>
</evidence>
<evidence type="ECO:0000256" key="6">
    <source>
        <dbReference type="ARBA" id="ARBA00022692"/>
    </source>
</evidence>
<proteinExistence type="inferred from homology"/>
<feature type="transmembrane region" description="Helical" evidence="11">
    <location>
        <begin position="219"/>
        <end position="243"/>
    </location>
</feature>
<dbReference type="Pfam" id="PF02687">
    <property type="entry name" value="FtsX"/>
    <property type="match status" value="1"/>
</dbReference>
<dbReference type="Gene3D" id="3.30.70.3040">
    <property type="match status" value="1"/>
</dbReference>
<gene>
    <name evidence="14" type="primary">FtsX</name>
    <name evidence="14" type="ORF">ERS852407_04833</name>
</gene>
<dbReference type="PROSITE" id="PS51257">
    <property type="entry name" value="PROKAR_LIPOPROTEIN"/>
    <property type="match status" value="1"/>
</dbReference>
<keyword evidence="6 11" id="KW-0812">Transmembrane</keyword>
<evidence type="ECO:0000256" key="10">
    <source>
        <dbReference type="PIRNR" id="PIRNR003097"/>
    </source>
</evidence>
<sequence>MAFRTWLYLCRLGFKNLWHNKVYTAASVLTMAACIFLFGIFYIAVLNLDGVLQKTEEEVYVAVFFEDTVSPERVEEIGGLIRERPEVVKTVYTSADDAWEGFRNDYFKDGELLDGIFDGDNPLAASNHYQVYIGGIEQQEGFVEYVKSLEGVRKVTHSADTVRALLRIKTVISRLIAGSAAILLLISSLLIHNTLSVGIESQKGKTRVMRLMGAREEFISVPFLVEGLVMGLAGMCIPLFLLFAGYRWGLELVAAGLNLYGGAVSLLPPSEVFPKLTLASVLLGLATGIAGGCSVMGKLKK</sequence>
<protein>
    <recommendedName>
        <fullName evidence="3 10">Cell division protein FtsX</fullName>
    </recommendedName>
</protein>
<keyword evidence="5 10" id="KW-0132">Cell division</keyword>
<evidence type="ECO:0000259" key="12">
    <source>
        <dbReference type="Pfam" id="PF02687"/>
    </source>
</evidence>